<dbReference type="GO" id="GO:0008641">
    <property type="term" value="F:ubiquitin-like modifier activating enzyme activity"/>
    <property type="evidence" value="ECO:0007669"/>
    <property type="project" value="InterPro"/>
</dbReference>
<dbReference type="Gene3D" id="3.40.50.720">
    <property type="entry name" value="NAD(P)-binding Rossmann-like Domain"/>
    <property type="match status" value="1"/>
</dbReference>
<feature type="domain" description="THIF-type NAD/FAD binding fold" evidence="2">
    <location>
        <begin position="251"/>
        <end position="515"/>
    </location>
</feature>
<evidence type="ECO:0000313" key="4">
    <source>
        <dbReference type="Proteomes" id="UP000197269"/>
    </source>
</evidence>
<dbReference type="EMBL" id="MXPU01000023">
    <property type="protein sequence ID" value="OWO91550.1"/>
    <property type="molecule type" value="Genomic_DNA"/>
</dbReference>
<proteinExistence type="predicted"/>
<comment type="caution">
    <text evidence="3">The sequence shown here is derived from an EMBL/GenBank/DDBJ whole genome shotgun (WGS) entry which is preliminary data.</text>
</comment>
<dbReference type="InterPro" id="IPR000594">
    <property type="entry name" value="ThiF_NAD_FAD-bd"/>
</dbReference>
<accession>A0A2D0AAI7</accession>
<protein>
    <recommendedName>
        <fullName evidence="2">THIF-type NAD/FAD binding fold domain-containing protein</fullName>
    </recommendedName>
</protein>
<dbReference type="Pfam" id="PF00899">
    <property type="entry name" value="ThiF"/>
    <property type="match status" value="1"/>
</dbReference>
<feature type="region of interest" description="Disordered" evidence="1">
    <location>
        <begin position="516"/>
        <end position="535"/>
    </location>
</feature>
<evidence type="ECO:0000256" key="1">
    <source>
        <dbReference type="SAM" id="MobiDB-lite"/>
    </source>
</evidence>
<evidence type="ECO:0000259" key="2">
    <source>
        <dbReference type="Pfam" id="PF00899"/>
    </source>
</evidence>
<gene>
    <name evidence="3" type="ORF">B5E41_26520</name>
</gene>
<sequence length="535" mass="57224">MAPGHRGARVAKRLLAYARAPTGSRPPCHDAGACARQEGLPMTDLALGDRHSRPIDGLGKEAEMITVLLRVGSVTGKVNRQHMLVCLTNLTARLHGVVRAIQVDVEGDISVVRPNGAGPINAMEGVENLATWANGGRISVLPEDGTADIIVDLTGEGASGADLYCWGAGWKAWIGHEPHRFGRGSDRQECIGPYLAACLVAGELFKRAKGLRKGRFADDDAYSLWDGSAGRWDDLDDGPNLVGSHLRPLYLIGAGAVGQGFIQILGASELADTFVVSVDHDHHDKEGTNLNRCFLAGIADIGHLKTDAVARYRALSGLGGMEHAGTLRGYIKGLRLGLHPQLAEAEANDEFDLVISAVDIDTSRQDIQGLHPRIVMGGSTDSLRAQSVTYGLVEGTECLGCWNVPNDYVASAAEREAALRAMSEADRRRELAGHVDDLDAAMAFLASKQPKCGQIGERDVKSFVGRIAPEFSVSFVSMTAAILTAAGLFRVVSGETELRSPKTVFQFKNLSMTETATPRRDGCPYCSGKQNPRGR</sequence>
<dbReference type="InterPro" id="IPR035985">
    <property type="entry name" value="Ubiquitin-activating_enz"/>
</dbReference>
<dbReference type="Proteomes" id="UP000197269">
    <property type="component" value="Unassembled WGS sequence"/>
</dbReference>
<dbReference type="AlphaFoldDB" id="A0A2D0AAI7"/>
<reference evidence="3 4" key="1">
    <citation type="submission" date="2017-03" db="EMBL/GenBank/DDBJ databases">
        <title>Genome of strain Rhizobium sp. CNPSo 668.</title>
        <authorList>
            <person name="Ribeiro R."/>
        </authorList>
    </citation>
    <scope>NUCLEOTIDE SEQUENCE [LARGE SCALE GENOMIC DNA]</scope>
    <source>
        <strain evidence="3 4">CNPSo 668</strain>
    </source>
</reference>
<dbReference type="SUPFAM" id="SSF69572">
    <property type="entry name" value="Activating enzymes of the ubiquitin-like proteins"/>
    <property type="match status" value="1"/>
</dbReference>
<name>A0A2D0AAI7_9HYPH</name>
<evidence type="ECO:0000313" key="3">
    <source>
        <dbReference type="EMBL" id="OWO91550.1"/>
    </source>
</evidence>
<organism evidence="3 4">
    <name type="scientific">Rhizobium esperanzae</name>
    <dbReference type="NCBI Taxonomy" id="1967781"/>
    <lineage>
        <taxon>Bacteria</taxon>
        <taxon>Pseudomonadati</taxon>
        <taxon>Pseudomonadota</taxon>
        <taxon>Alphaproteobacteria</taxon>
        <taxon>Hyphomicrobiales</taxon>
        <taxon>Rhizobiaceae</taxon>
        <taxon>Rhizobium/Agrobacterium group</taxon>
        <taxon>Rhizobium</taxon>
    </lineage>
</organism>